<dbReference type="FunFam" id="3.80.10.10:FF:000095">
    <property type="entry name" value="LRR receptor-like serine/threonine-protein kinase GSO1"/>
    <property type="match status" value="1"/>
</dbReference>
<protein>
    <submittedName>
        <fullName evidence="11">Receptor-like protein kinase At3g47110</fullName>
    </submittedName>
</protein>
<feature type="domain" description="Disease resistance R13L4/SHOC-2-like LRR" evidence="9">
    <location>
        <begin position="143"/>
        <end position="273"/>
    </location>
</feature>
<gene>
    <name evidence="11" type="primary">LOC111297560</name>
</gene>
<proteinExistence type="predicted"/>
<evidence type="ECO:0000313" key="10">
    <source>
        <dbReference type="Proteomes" id="UP000515121"/>
    </source>
</evidence>
<sequence>MLQKELIFCLILLPKQTPQDANNNSMISSSLSLLMRLSEMQFKAPWSLQISTHVAVVLLLCFNLTSPFFLGSAALAINGNETDQQGLLQFKAKITGDQLGIMRSWNNNVHFCQWRGVKCGRLHQRVTRLDLPALKLMGPISPYVGNLSFLRVLSLRNNGFIQELPQEIGRLHRLEELNLHRNLIVGEIPSNISGCLKLKHLYIEHNLLVGEIPAALGHLSNLKELSFSNNTLRGSIPPFLGNLSSLEIIYLPLNRLSGIIPEALGQLKNLTTFAAAINKLSGMVPSSLFNLSNVTKPDIGENNFHGSRPSQLGVNKPYLELFSDSQNQLSGLFPPSITNASNLINLQVYGNKFTGKIASFRKLEKLQRLNVADNLLGSEGANDLNFLCSLTGATSLEYVKISYNSFGGILPECISNLSTAITFFAMQDNNIVGTIPAGFGNRIDLEVLEAGGNQLSGTIPSVIGRLQKLKLFAVNINSISGSVPTSLGNLKMLIELYLNDNNLQGEIPP</sequence>
<keyword evidence="6" id="KW-1133">Transmembrane helix</keyword>
<keyword evidence="7" id="KW-0472">Membrane</keyword>
<keyword evidence="3" id="KW-0812">Transmembrane</keyword>
<dbReference type="InterPro" id="IPR001611">
    <property type="entry name" value="Leu-rich_rpt"/>
</dbReference>
<dbReference type="SUPFAM" id="SSF52058">
    <property type="entry name" value="L domain-like"/>
    <property type="match status" value="2"/>
</dbReference>
<dbReference type="RefSeq" id="XP_022747973.1">
    <property type="nucleotide sequence ID" value="XM_022892238.1"/>
</dbReference>
<dbReference type="Pfam" id="PF08263">
    <property type="entry name" value="LRRNT_2"/>
    <property type="match status" value="1"/>
</dbReference>
<dbReference type="PANTHER" id="PTHR48007">
    <property type="entry name" value="LEUCINE-RICH REPEAT RECEPTOR-LIKE PROTEIN KINASE PXC1"/>
    <property type="match status" value="1"/>
</dbReference>
<reference evidence="11" key="1">
    <citation type="submission" date="2025-08" db="UniProtKB">
        <authorList>
            <consortium name="RefSeq"/>
        </authorList>
    </citation>
    <scope>IDENTIFICATION</scope>
    <source>
        <tissue evidence="11">Fruit stalk</tissue>
    </source>
</reference>
<organism evidence="10 11">
    <name type="scientific">Durio zibethinus</name>
    <name type="common">Durian</name>
    <dbReference type="NCBI Taxonomy" id="66656"/>
    <lineage>
        <taxon>Eukaryota</taxon>
        <taxon>Viridiplantae</taxon>
        <taxon>Streptophyta</taxon>
        <taxon>Embryophyta</taxon>
        <taxon>Tracheophyta</taxon>
        <taxon>Spermatophyta</taxon>
        <taxon>Magnoliopsida</taxon>
        <taxon>eudicotyledons</taxon>
        <taxon>Gunneridae</taxon>
        <taxon>Pentapetalae</taxon>
        <taxon>rosids</taxon>
        <taxon>malvids</taxon>
        <taxon>Malvales</taxon>
        <taxon>Malvaceae</taxon>
        <taxon>Helicteroideae</taxon>
        <taxon>Durio</taxon>
    </lineage>
</organism>
<accession>A0A6P5Z5A8</accession>
<dbReference type="InterPro" id="IPR032675">
    <property type="entry name" value="LRR_dom_sf"/>
</dbReference>
<dbReference type="GeneID" id="111297560"/>
<dbReference type="InterPro" id="IPR046959">
    <property type="entry name" value="PRK1-6/SRF4-like"/>
</dbReference>
<evidence type="ECO:0000256" key="7">
    <source>
        <dbReference type="ARBA" id="ARBA00023136"/>
    </source>
</evidence>
<evidence type="ECO:0000259" key="9">
    <source>
        <dbReference type="Pfam" id="PF23598"/>
    </source>
</evidence>
<dbReference type="Gene3D" id="3.80.10.10">
    <property type="entry name" value="Ribonuclease Inhibitor"/>
    <property type="match status" value="2"/>
</dbReference>
<comment type="subcellular location">
    <subcellularLocation>
        <location evidence="1">Membrane</location>
        <topology evidence="1">Single-pass membrane protein</topology>
    </subcellularLocation>
</comment>
<dbReference type="Proteomes" id="UP000515121">
    <property type="component" value="Unplaced"/>
</dbReference>
<evidence type="ECO:0000313" key="11">
    <source>
        <dbReference type="RefSeq" id="XP_022747973.1"/>
    </source>
</evidence>
<dbReference type="OrthoDB" id="687555at2759"/>
<keyword evidence="10" id="KW-1185">Reference proteome</keyword>
<evidence type="ECO:0000256" key="2">
    <source>
        <dbReference type="ARBA" id="ARBA00022614"/>
    </source>
</evidence>
<dbReference type="GO" id="GO:0016020">
    <property type="term" value="C:membrane"/>
    <property type="evidence" value="ECO:0007669"/>
    <property type="project" value="UniProtKB-SubCell"/>
</dbReference>
<evidence type="ECO:0000256" key="6">
    <source>
        <dbReference type="ARBA" id="ARBA00022989"/>
    </source>
</evidence>
<dbReference type="KEGG" id="dzi:111297560"/>
<dbReference type="PANTHER" id="PTHR48007:SF76">
    <property type="entry name" value="OS03G0145102 PROTEIN"/>
    <property type="match status" value="1"/>
</dbReference>
<dbReference type="Pfam" id="PF23598">
    <property type="entry name" value="LRR_14"/>
    <property type="match status" value="1"/>
</dbReference>
<dbReference type="Pfam" id="PF00560">
    <property type="entry name" value="LRR_1"/>
    <property type="match status" value="2"/>
</dbReference>
<evidence type="ECO:0000256" key="5">
    <source>
        <dbReference type="ARBA" id="ARBA00022737"/>
    </source>
</evidence>
<evidence type="ECO:0000256" key="1">
    <source>
        <dbReference type="ARBA" id="ARBA00004167"/>
    </source>
</evidence>
<evidence type="ECO:0000256" key="4">
    <source>
        <dbReference type="ARBA" id="ARBA00022729"/>
    </source>
</evidence>
<keyword evidence="5" id="KW-0677">Repeat</keyword>
<dbReference type="InterPro" id="IPR055414">
    <property type="entry name" value="LRR_R13L4/SHOC2-like"/>
</dbReference>
<dbReference type="AlphaFoldDB" id="A0A6P5Z5A8"/>
<evidence type="ECO:0000256" key="3">
    <source>
        <dbReference type="ARBA" id="ARBA00022692"/>
    </source>
</evidence>
<feature type="domain" description="Leucine-rich repeat-containing N-terminal plant-type" evidence="8">
    <location>
        <begin position="81"/>
        <end position="119"/>
    </location>
</feature>
<keyword evidence="2" id="KW-0433">Leucine-rich repeat</keyword>
<keyword evidence="4" id="KW-0732">Signal</keyword>
<evidence type="ECO:0000259" key="8">
    <source>
        <dbReference type="Pfam" id="PF08263"/>
    </source>
</evidence>
<name>A0A6P5Z5A8_DURZI</name>
<dbReference type="FunFam" id="3.80.10.10:FF:000383">
    <property type="entry name" value="Leucine-rich repeat receptor protein kinase EMS1"/>
    <property type="match status" value="1"/>
</dbReference>
<dbReference type="InterPro" id="IPR013210">
    <property type="entry name" value="LRR_N_plant-typ"/>
</dbReference>